<evidence type="ECO:0000256" key="9">
    <source>
        <dbReference type="ARBA" id="ARBA00023157"/>
    </source>
</evidence>
<keyword evidence="7" id="KW-0677">Repeat</keyword>
<feature type="domain" description="Spondin" evidence="16">
    <location>
        <begin position="193"/>
        <end position="383"/>
    </location>
</feature>
<dbReference type="InterPro" id="IPR044004">
    <property type="entry name" value="TSP1_spondin_dom"/>
</dbReference>
<dbReference type="FunFam" id="2.20.100.10:FF:000026">
    <property type="entry name" value="Spondin 1"/>
    <property type="match status" value="1"/>
</dbReference>
<evidence type="ECO:0000256" key="13">
    <source>
        <dbReference type="SAM" id="SignalP"/>
    </source>
</evidence>
<evidence type="ECO:0000256" key="3">
    <source>
        <dbReference type="ARBA" id="ARBA00022525"/>
    </source>
</evidence>
<comment type="caution">
    <text evidence="17">The sequence shown here is derived from an EMBL/GenBank/DDBJ whole genome shotgun (WGS) entry which is preliminary data.</text>
</comment>
<evidence type="ECO:0000256" key="5">
    <source>
        <dbReference type="ARBA" id="ARBA00022723"/>
    </source>
</evidence>
<dbReference type="Pfam" id="PF06468">
    <property type="entry name" value="Spond_N"/>
    <property type="match status" value="1"/>
</dbReference>
<comment type="subcellular location">
    <subcellularLocation>
        <location evidence="1">Secreted</location>
        <location evidence="1">Extracellular space</location>
        <location evidence="1">Extracellular matrix</location>
    </subcellularLocation>
</comment>
<protein>
    <recommendedName>
        <fullName evidence="2">Spondin-1</fullName>
    </recommendedName>
    <alternativeName>
        <fullName evidence="11">F-spondin</fullName>
    </alternativeName>
</protein>
<evidence type="ECO:0000259" key="14">
    <source>
        <dbReference type="PROSITE" id="PS50279"/>
    </source>
</evidence>
<keyword evidence="3" id="KW-0964">Secreted</keyword>
<dbReference type="GO" id="GO:0004867">
    <property type="term" value="F:serine-type endopeptidase inhibitor activity"/>
    <property type="evidence" value="ECO:0007669"/>
    <property type="project" value="InterPro"/>
</dbReference>
<proteinExistence type="predicted"/>
<dbReference type="PROSITE" id="PS51020">
    <property type="entry name" value="SPONDIN"/>
    <property type="match status" value="1"/>
</dbReference>
<dbReference type="PROSITE" id="PS51019">
    <property type="entry name" value="REELIN"/>
    <property type="match status" value="1"/>
</dbReference>
<feature type="compositionally biased region" description="Basic residues" evidence="12">
    <location>
        <begin position="552"/>
        <end position="561"/>
    </location>
</feature>
<evidence type="ECO:0000256" key="10">
    <source>
        <dbReference type="ARBA" id="ARBA00023180"/>
    </source>
</evidence>
<evidence type="ECO:0000256" key="8">
    <source>
        <dbReference type="ARBA" id="ARBA00022889"/>
    </source>
</evidence>
<dbReference type="InterPro" id="IPR036383">
    <property type="entry name" value="TSP1_rpt_sf"/>
</dbReference>
<evidence type="ECO:0000256" key="6">
    <source>
        <dbReference type="ARBA" id="ARBA00022729"/>
    </source>
</evidence>
<dbReference type="InterPro" id="IPR038678">
    <property type="entry name" value="Spondin_N_sf"/>
</dbReference>
<dbReference type="Proteomes" id="UP000807504">
    <property type="component" value="Unassembled WGS sequence"/>
</dbReference>
<organism evidence="17 18">
    <name type="scientific">Argiope bruennichi</name>
    <name type="common">Wasp spider</name>
    <name type="synonym">Aranea bruennichi</name>
    <dbReference type="NCBI Taxonomy" id="94029"/>
    <lineage>
        <taxon>Eukaryota</taxon>
        <taxon>Metazoa</taxon>
        <taxon>Ecdysozoa</taxon>
        <taxon>Arthropoda</taxon>
        <taxon>Chelicerata</taxon>
        <taxon>Arachnida</taxon>
        <taxon>Araneae</taxon>
        <taxon>Araneomorphae</taxon>
        <taxon>Entelegynae</taxon>
        <taxon>Araneoidea</taxon>
        <taxon>Araneidae</taxon>
        <taxon>Argiope</taxon>
    </lineage>
</organism>
<dbReference type="GO" id="GO:0046872">
    <property type="term" value="F:metal ion binding"/>
    <property type="evidence" value="ECO:0007669"/>
    <property type="project" value="UniProtKB-KW"/>
</dbReference>
<dbReference type="Gene3D" id="2.20.100.10">
    <property type="entry name" value="Thrombospondin type-1 (TSP1) repeat"/>
    <property type="match status" value="5"/>
</dbReference>
<keyword evidence="18" id="KW-1185">Reference proteome</keyword>
<dbReference type="FunFam" id="4.10.410.10:FF:000006">
    <property type="entry name" value="Serine peptidase inhibitor, Kunitz type 1"/>
    <property type="match status" value="1"/>
</dbReference>
<evidence type="ECO:0000256" key="4">
    <source>
        <dbReference type="ARBA" id="ARBA00022530"/>
    </source>
</evidence>
<dbReference type="InterPro" id="IPR020901">
    <property type="entry name" value="Prtase_inh_Kunz-CS"/>
</dbReference>
<dbReference type="Pfam" id="PF00090">
    <property type="entry name" value="TSP_1"/>
    <property type="match status" value="3"/>
</dbReference>
<keyword evidence="4" id="KW-0272">Extracellular matrix</keyword>
<dbReference type="Gene3D" id="4.10.410.10">
    <property type="entry name" value="Pancreatic trypsin inhibitor Kunitz domain"/>
    <property type="match status" value="1"/>
</dbReference>
<keyword evidence="10" id="KW-0325">Glycoprotein</keyword>
<dbReference type="PROSITE" id="PS50279">
    <property type="entry name" value="BPTI_KUNITZ_2"/>
    <property type="match status" value="1"/>
</dbReference>
<reference evidence="17" key="1">
    <citation type="journal article" date="2020" name="bioRxiv">
        <title>Chromosome-level reference genome of the European wasp spider Argiope bruennichi: a resource for studies on range expansion and evolutionary adaptation.</title>
        <authorList>
            <person name="Sheffer M.M."/>
            <person name="Hoppe A."/>
            <person name="Krehenwinkel H."/>
            <person name="Uhl G."/>
            <person name="Kuss A.W."/>
            <person name="Jensen L."/>
            <person name="Jensen C."/>
            <person name="Gillespie R.G."/>
            <person name="Hoff K.J."/>
            <person name="Prost S."/>
        </authorList>
    </citation>
    <scope>NUCLEOTIDE SEQUENCE</scope>
</reference>
<dbReference type="PANTHER" id="PTHR11311:SF16">
    <property type="entry name" value="SPONDIN-1"/>
    <property type="match status" value="1"/>
</dbReference>
<dbReference type="PROSITE" id="PS50092">
    <property type="entry name" value="TSP1"/>
    <property type="match status" value="5"/>
</dbReference>
<dbReference type="SUPFAM" id="SSF82895">
    <property type="entry name" value="TSP-1 type 1 repeat"/>
    <property type="match status" value="5"/>
</dbReference>
<dbReference type="InterPro" id="IPR042307">
    <property type="entry name" value="Reeler_sf"/>
</dbReference>
<dbReference type="Pfam" id="PF00014">
    <property type="entry name" value="Kunitz_BPTI"/>
    <property type="match status" value="1"/>
</dbReference>
<dbReference type="InterPro" id="IPR002223">
    <property type="entry name" value="Kunitz_BPTI"/>
</dbReference>
<dbReference type="InterPro" id="IPR036880">
    <property type="entry name" value="Kunitz_BPTI_sf"/>
</dbReference>
<evidence type="ECO:0000256" key="11">
    <source>
        <dbReference type="ARBA" id="ARBA00030964"/>
    </source>
</evidence>
<dbReference type="Pfam" id="PF19028">
    <property type="entry name" value="TSP1_spondin"/>
    <property type="match status" value="2"/>
</dbReference>
<keyword evidence="6 13" id="KW-0732">Signal</keyword>
<keyword evidence="8" id="KW-0130">Cell adhesion</keyword>
<keyword evidence="9" id="KW-1015">Disulfide bond</keyword>
<dbReference type="SMART" id="SM00131">
    <property type="entry name" value="KU"/>
    <property type="match status" value="1"/>
</dbReference>
<dbReference type="GO" id="GO:0031012">
    <property type="term" value="C:extracellular matrix"/>
    <property type="evidence" value="ECO:0007669"/>
    <property type="project" value="TreeGrafter"/>
</dbReference>
<dbReference type="Gene3D" id="2.60.40.4060">
    <property type="entry name" value="Reeler domain"/>
    <property type="match status" value="1"/>
</dbReference>
<dbReference type="CDD" id="cd00109">
    <property type="entry name" value="Kunitz-type"/>
    <property type="match status" value="1"/>
</dbReference>
<dbReference type="SUPFAM" id="SSF57362">
    <property type="entry name" value="BPTI-like"/>
    <property type="match status" value="1"/>
</dbReference>
<dbReference type="NCBIfam" id="NF038123">
    <property type="entry name" value="NF038123_dom"/>
    <property type="match status" value="1"/>
</dbReference>
<accession>A0A8T0EDU1</accession>
<dbReference type="PANTHER" id="PTHR11311">
    <property type="entry name" value="SPONDIN"/>
    <property type="match status" value="1"/>
</dbReference>
<dbReference type="PROSITE" id="PS00280">
    <property type="entry name" value="BPTI_KUNITZ_1"/>
    <property type="match status" value="1"/>
</dbReference>
<evidence type="ECO:0000313" key="17">
    <source>
        <dbReference type="EMBL" id="KAF8771041.1"/>
    </source>
</evidence>
<dbReference type="EMBL" id="JABXBU010002228">
    <property type="protein sequence ID" value="KAF8771041.1"/>
    <property type="molecule type" value="Genomic_DNA"/>
</dbReference>
<sequence>MYRLLIIGLAIIACCWGIEEVETDPRSFPQSFPGRCRRIPPGVTAPKQPGDNGFFIKISGYPEKYVPGELYTVTLQGYTTQFAVQKFIGFMLIVEPKEIKNDITARPDVGSFQLFGDAMCKYSEECPNAIVHASLIPKQDIQVMWKAPPAGTGCVVFKAMVQENRELWYMDEGGLIRELCEEEQENQDEQPEIIEDCCACDEAKYELTFEGLWSRHTHPKDFPGNEWLTHFSDIIGASHTGDFRMWEYGGYASEGVKEVGERGITKRLESELKTDSNKIRTIIKARGLWYPNVQGKTFAVFRVDKFHHLMSLLSMLGPSPDWIVGVSALELCLKNCSWVTEKVMNLYPWDAGTDSGMTYISPKMPTVPQEKIRRITSSTPNNPQSPFYDPSGQPMKPVARLTVTRQRVYDKNCEDYEVAGFSTTPYSSEDEQDERMECRVSDWTDFQPCSVTCGHGFKMRSRQYFMKQKAEMAGCTVQLVDKEPCNAPCVGDVSCRTSDWGEWSECSVTCGKGLRTRSRKYLDSRARKTCALELMEKETCMGMKPVCEPDHRPRRRNGRRKFKDDVRQNEQAIPETTIQSADPKCAVTHWSEWSPCTVTCGKGLKVRTRLYLSPAALSMCNVELMQKAPCTADKPDCTVNLIEAKKNCMQPKEVGPCRGYFPRWYYDVSRTMCLQFIYGGCRGNSNNFDRYADCHRMCETMLRGKGGNAWSNTPVDPFIAPLSALTPLSTSPAMPLDNKDQPPVIDCVVTPWSEWSSCSLTCGNGRKERRRMIKLNPENGGKACPAKLVQRRKCKDNPPCPDRMRDKEAVDCQLNPWSDWTPCSKTCGQGVVQQRTKTVKVPPKNNGAACGPKIERKYCTLPPCPLY</sequence>
<feature type="domain" description="Reelin" evidence="15">
    <location>
        <begin position="21"/>
        <end position="192"/>
    </location>
</feature>
<dbReference type="AlphaFoldDB" id="A0A8T0EDU1"/>
<dbReference type="Pfam" id="PF02014">
    <property type="entry name" value="Reeler"/>
    <property type="match status" value="1"/>
</dbReference>
<dbReference type="SMART" id="SM00209">
    <property type="entry name" value="TSP1"/>
    <property type="match status" value="5"/>
</dbReference>
<evidence type="ECO:0000313" key="18">
    <source>
        <dbReference type="Proteomes" id="UP000807504"/>
    </source>
</evidence>
<dbReference type="PRINTS" id="PR00759">
    <property type="entry name" value="BASICPTASE"/>
</dbReference>
<evidence type="ECO:0000256" key="7">
    <source>
        <dbReference type="ARBA" id="ARBA00022737"/>
    </source>
</evidence>
<evidence type="ECO:0000259" key="15">
    <source>
        <dbReference type="PROSITE" id="PS51019"/>
    </source>
</evidence>
<keyword evidence="5" id="KW-0479">Metal-binding</keyword>
<reference evidence="17" key="2">
    <citation type="submission" date="2020-06" db="EMBL/GenBank/DDBJ databases">
        <authorList>
            <person name="Sheffer M."/>
        </authorList>
    </citation>
    <scope>NUCLEOTIDE SEQUENCE</scope>
</reference>
<dbReference type="InterPro" id="IPR000884">
    <property type="entry name" value="TSP1_rpt"/>
</dbReference>
<dbReference type="InterPro" id="IPR051418">
    <property type="entry name" value="Spondin/Thrombospondin_T1"/>
</dbReference>
<evidence type="ECO:0000259" key="16">
    <source>
        <dbReference type="PROSITE" id="PS51020"/>
    </source>
</evidence>
<gene>
    <name evidence="17" type="ORF">HNY73_018500</name>
</gene>
<feature type="signal peptide" evidence="13">
    <location>
        <begin position="1"/>
        <end position="17"/>
    </location>
</feature>
<dbReference type="InterPro" id="IPR002861">
    <property type="entry name" value="Reeler_dom"/>
</dbReference>
<evidence type="ECO:0000256" key="1">
    <source>
        <dbReference type="ARBA" id="ARBA00004498"/>
    </source>
</evidence>
<dbReference type="GO" id="GO:0007155">
    <property type="term" value="P:cell adhesion"/>
    <property type="evidence" value="ECO:0007669"/>
    <property type="project" value="UniProtKB-KW"/>
</dbReference>
<dbReference type="InterPro" id="IPR009465">
    <property type="entry name" value="Spondin_N"/>
</dbReference>
<feature type="region of interest" description="Disordered" evidence="12">
    <location>
        <begin position="549"/>
        <end position="573"/>
    </location>
</feature>
<feature type="domain" description="BPTI/Kunitz inhibitor" evidence="14">
    <location>
        <begin position="648"/>
        <end position="698"/>
    </location>
</feature>
<dbReference type="CDD" id="cd08544">
    <property type="entry name" value="Reeler"/>
    <property type="match status" value="1"/>
</dbReference>
<dbReference type="Gene3D" id="2.60.40.2130">
    <property type="entry name" value="F-spondin domain"/>
    <property type="match status" value="1"/>
</dbReference>
<dbReference type="FunFam" id="2.60.40.2130:FF:000002">
    <property type="entry name" value="Putative Spondin-1"/>
    <property type="match status" value="1"/>
</dbReference>
<feature type="chain" id="PRO_5035787878" description="Spondin-1" evidence="13">
    <location>
        <begin position="18"/>
        <end position="867"/>
    </location>
</feature>
<evidence type="ECO:0000256" key="12">
    <source>
        <dbReference type="SAM" id="MobiDB-lite"/>
    </source>
</evidence>
<evidence type="ECO:0000256" key="2">
    <source>
        <dbReference type="ARBA" id="ARBA00019594"/>
    </source>
</evidence>
<name>A0A8T0EDU1_ARGBR</name>